<keyword evidence="7" id="KW-0653">Protein transport</keyword>
<dbReference type="InterPro" id="IPR011527">
    <property type="entry name" value="ABC1_TM_dom"/>
</dbReference>
<name>A0A840E1P9_9BACT</name>
<evidence type="ECO:0000256" key="5">
    <source>
        <dbReference type="ARBA" id="ARBA00022741"/>
    </source>
</evidence>
<dbReference type="GO" id="GO:0015031">
    <property type="term" value="P:protein transport"/>
    <property type="evidence" value="ECO:0007669"/>
    <property type="project" value="UniProtKB-KW"/>
</dbReference>
<dbReference type="InterPro" id="IPR027417">
    <property type="entry name" value="P-loop_NTPase"/>
</dbReference>
<evidence type="ECO:0000313" key="16">
    <source>
        <dbReference type="Proteomes" id="UP000576209"/>
    </source>
</evidence>
<gene>
    <name evidence="15" type="ORF">GGR28_000484</name>
</gene>
<evidence type="ECO:0000256" key="10">
    <source>
        <dbReference type="ARBA" id="ARBA00043264"/>
    </source>
</evidence>
<keyword evidence="4 11" id="KW-0812">Transmembrane</keyword>
<keyword evidence="9 11" id="KW-0472">Membrane</keyword>
<comment type="caution">
    <text evidence="15">The sequence shown here is derived from an EMBL/GenBank/DDBJ whole genome shotgun (WGS) entry which is preliminary data.</text>
</comment>
<dbReference type="PROSITE" id="PS50893">
    <property type="entry name" value="ABC_TRANSPORTER_2"/>
    <property type="match status" value="1"/>
</dbReference>
<dbReference type="FunFam" id="3.40.50.300:FF:000299">
    <property type="entry name" value="ABC transporter ATP-binding protein/permease"/>
    <property type="match status" value="1"/>
</dbReference>
<feature type="transmembrane region" description="Helical" evidence="11">
    <location>
        <begin position="190"/>
        <end position="212"/>
    </location>
</feature>
<dbReference type="SUPFAM" id="SSF52540">
    <property type="entry name" value="P-loop containing nucleoside triphosphate hydrolases"/>
    <property type="match status" value="1"/>
</dbReference>
<dbReference type="InterPro" id="IPR003593">
    <property type="entry name" value="AAA+_ATPase"/>
</dbReference>
<dbReference type="Pfam" id="PF00005">
    <property type="entry name" value="ABC_tran"/>
    <property type="match status" value="1"/>
</dbReference>
<dbReference type="GO" id="GO:0006508">
    <property type="term" value="P:proteolysis"/>
    <property type="evidence" value="ECO:0007669"/>
    <property type="project" value="InterPro"/>
</dbReference>
<feature type="domain" description="ABC transmembrane type-1" evidence="13">
    <location>
        <begin position="196"/>
        <end position="473"/>
    </location>
</feature>
<evidence type="ECO:0000256" key="9">
    <source>
        <dbReference type="ARBA" id="ARBA00023136"/>
    </source>
</evidence>
<proteinExistence type="predicted"/>
<dbReference type="EMBL" id="JACIFF010000001">
    <property type="protein sequence ID" value="MBB4077883.1"/>
    <property type="molecule type" value="Genomic_DNA"/>
</dbReference>
<dbReference type="PANTHER" id="PTHR24221">
    <property type="entry name" value="ATP-BINDING CASSETTE SUB-FAMILY B"/>
    <property type="match status" value="1"/>
</dbReference>
<dbReference type="PROSITE" id="PS00211">
    <property type="entry name" value="ABC_TRANSPORTER_1"/>
    <property type="match status" value="1"/>
</dbReference>
<comment type="subcellular location">
    <subcellularLocation>
        <location evidence="1">Cell membrane</location>
        <topology evidence="1">Multi-pass membrane protein</topology>
    </subcellularLocation>
</comment>
<dbReference type="PROSITE" id="PS50929">
    <property type="entry name" value="ABC_TM1F"/>
    <property type="match status" value="1"/>
</dbReference>
<dbReference type="InterPro" id="IPR036640">
    <property type="entry name" value="ABC1_TM_sf"/>
</dbReference>
<sequence length="749" mass="84495">MAKVTIQRLPKLLSLPLMLGFTYYRQFEEMDCGATCLRMVARHHGQEYALEELRERTRLSRNGVSLLGISEGAESIGLQTLALPATLAQLEEDIPLPCILPWRGNHFVVLYKIVDGIFHLADPDPTVELTEVSRVDLVAGWSHQVSENREYVGNVLVLEPTPAFRRRKASSGYGGSLRYVAGYVLSHGKLLANLGAGLLLALVLQLLLPFLLKSMIDLGIVLNDPNFITVVIIAQAVLLLTTTLLAGLRRYILIHIGGRVNVNLVSDYISKLTRLPMEFFDSRSRGDILQRIHDHDRLQEFLTGSTLFRIFNLLNFVAFSVVLLFWSGTVFAIFFVGTLLQVAWVAYFQSRKRKLDTEYFQQSAANNEQLMEIIDGMGEIKQNNAGVQRRWTWERQRAKLYQTTLAINNYDQYQQTVGSLINQFKNLLITLVAALAVTNGSLTIGALVAIFYILAQLNSPIEDLSEFFRGYQESLISLERMNEIYSKADEQSAEEHRMRVVPGDGDIELRELSFHYNIPKAPWVLREVDARIRAGQITAIVGPSGSGKSTLLKLLLGFYQPTEGTILLGGTRLTTIDQRFWRDQVGMVSQDGFIFGDTIARNIVLNEEAIDQERLLEVVKIAQIEQFIDGLPEGYRTVIGETGMGLSKGQQQRILLARAIYHRPPYLFLDEATTGLDAFTEVTIMDNLFNYMKGSTIIIVAHRYSTFERADDILVIEDTQIVERGSHRDLMAERSSYYRLVKNQTLLGS</sequence>
<dbReference type="PROSITE" id="PS50990">
    <property type="entry name" value="PEPTIDASE_C39"/>
    <property type="match status" value="1"/>
</dbReference>
<dbReference type="GO" id="GO:0016887">
    <property type="term" value="F:ATP hydrolysis activity"/>
    <property type="evidence" value="ECO:0007669"/>
    <property type="project" value="InterPro"/>
</dbReference>
<evidence type="ECO:0000256" key="2">
    <source>
        <dbReference type="ARBA" id="ARBA00022448"/>
    </source>
</evidence>
<evidence type="ECO:0000256" key="7">
    <source>
        <dbReference type="ARBA" id="ARBA00022927"/>
    </source>
</evidence>
<keyword evidence="6 15" id="KW-0067">ATP-binding</keyword>
<dbReference type="RefSeq" id="WP_246416186.1">
    <property type="nucleotide sequence ID" value="NZ_JACIFF010000001.1"/>
</dbReference>
<dbReference type="CDD" id="cd18571">
    <property type="entry name" value="ABC_6TM_peptidase_like"/>
    <property type="match status" value="1"/>
</dbReference>
<dbReference type="Pfam" id="PF03412">
    <property type="entry name" value="Peptidase_C39"/>
    <property type="match status" value="1"/>
</dbReference>
<dbReference type="Pfam" id="PF00664">
    <property type="entry name" value="ABC_membrane"/>
    <property type="match status" value="1"/>
</dbReference>
<feature type="transmembrane region" description="Helical" evidence="11">
    <location>
        <begin position="427"/>
        <end position="455"/>
    </location>
</feature>
<dbReference type="GO" id="GO:0005524">
    <property type="term" value="F:ATP binding"/>
    <property type="evidence" value="ECO:0007669"/>
    <property type="project" value="UniProtKB-KW"/>
</dbReference>
<feature type="domain" description="Peptidase C39" evidence="14">
    <location>
        <begin position="26"/>
        <end position="148"/>
    </location>
</feature>
<dbReference type="Proteomes" id="UP000576209">
    <property type="component" value="Unassembled WGS sequence"/>
</dbReference>
<dbReference type="GO" id="GO:0005886">
    <property type="term" value="C:plasma membrane"/>
    <property type="evidence" value="ECO:0007669"/>
    <property type="project" value="UniProtKB-SubCell"/>
</dbReference>
<dbReference type="GO" id="GO:0043213">
    <property type="term" value="P:bacteriocin transport"/>
    <property type="evidence" value="ECO:0007669"/>
    <property type="project" value="UniProtKB-KW"/>
</dbReference>
<dbReference type="AlphaFoldDB" id="A0A840E1P9"/>
<dbReference type="PANTHER" id="PTHR24221:SF654">
    <property type="entry name" value="ATP-BINDING CASSETTE SUB-FAMILY B MEMBER 6"/>
    <property type="match status" value="1"/>
</dbReference>
<evidence type="ECO:0000256" key="3">
    <source>
        <dbReference type="ARBA" id="ARBA00022475"/>
    </source>
</evidence>
<dbReference type="Gene3D" id="3.90.70.10">
    <property type="entry name" value="Cysteine proteinases"/>
    <property type="match status" value="1"/>
</dbReference>
<keyword evidence="16" id="KW-1185">Reference proteome</keyword>
<evidence type="ECO:0000256" key="11">
    <source>
        <dbReference type="SAM" id="Phobius"/>
    </source>
</evidence>
<dbReference type="InterPro" id="IPR017871">
    <property type="entry name" value="ABC_transporter-like_CS"/>
</dbReference>
<evidence type="ECO:0000256" key="6">
    <source>
        <dbReference type="ARBA" id="ARBA00022840"/>
    </source>
</evidence>
<keyword evidence="3" id="KW-1003">Cell membrane</keyword>
<evidence type="ECO:0000256" key="1">
    <source>
        <dbReference type="ARBA" id="ARBA00004651"/>
    </source>
</evidence>
<dbReference type="InterPro" id="IPR039421">
    <property type="entry name" value="Type_1_exporter"/>
</dbReference>
<organism evidence="15 16">
    <name type="scientific">Neolewinella aquimaris</name>
    <dbReference type="NCBI Taxonomy" id="1835722"/>
    <lineage>
        <taxon>Bacteria</taxon>
        <taxon>Pseudomonadati</taxon>
        <taxon>Bacteroidota</taxon>
        <taxon>Saprospiria</taxon>
        <taxon>Saprospirales</taxon>
        <taxon>Lewinellaceae</taxon>
        <taxon>Neolewinella</taxon>
    </lineage>
</organism>
<feature type="transmembrane region" description="Helical" evidence="11">
    <location>
        <begin position="331"/>
        <end position="348"/>
    </location>
</feature>
<evidence type="ECO:0000259" key="14">
    <source>
        <dbReference type="PROSITE" id="PS50990"/>
    </source>
</evidence>
<dbReference type="InterPro" id="IPR005074">
    <property type="entry name" value="Peptidase_C39"/>
</dbReference>
<evidence type="ECO:0000256" key="8">
    <source>
        <dbReference type="ARBA" id="ARBA00022989"/>
    </source>
</evidence>
<dbReference type="GO" id="GO:0034040">
    <property type="term" value="F:ATPase-coupled lipid transmembrane transporter activity"/>
    <property type="evidence" value="ECO:0007669"/>
    <property type="project" value="TreeGrafter"/>
</dbReference>
<evidence type="ECO:0000259" key="12">
    <source>
        <dbReference type="PROSITE" id="PS50893"/>
    </source>
</evidence>
<dbReference type="SMART" id="SM00382">
    <property type="entry name" value="AAA"/>
    <property type="match status" value="1"/>
</dbReference>
<reference evidence="15 16" key="1">
    <citation type="submission" date="2020-08" db="EMBL/GenBank/DDBJ databases">
        <title>Genomic Encyclopedia of Type Strains, Phase IV (KMG-IV): sequencing the most valuable type-strain genomes for metagenomic binning, comparative biology and taxonomic classification.</title>
        <authorList>
            <person name="Goeker M."/>
        </authorList>
    </citation>
    <scope>NUCLEOTIDE SEQUENCE [LARGE SCALE GENOMIC DNA]</scope>
    <source>
        <strain evidence="15 16">DSM 105137</strain>
    </source>
</reference>
<dbReference type="GO" id="GO:0008233">
    <property type="term" value="F:peptidase activity"/>
    <property type="evidence" value="ECO:0007669"/>
    <property type="project" value="InterPro"/>
</dbReference>
<dbReference type="SUPFAM" id="SSF90123">
    <property type="entry name" value="ABC transporter transmembrane region"/>
    <property type="match status" value="1"/>
</dbReference>
<accession>A0A840E1P9</accession>
<evidence type="ECO:0000313" key="15">
    <source>
        <dbReference type="EMBL" id="MBB4077883.1"/>
    </source>
</evidence>
<keyword evidence="8 11" id="KW-1133">Transmembrane helix</keyword>
<feature type="transmembrane region" description="Helical" evidence="11">
    <location>
        <begin position="227"/>
        <end position="248"/>
    </location>
</feature>
<dbReference type="InterPro" id="IPR003439">
    <property type="entry name" value="ABC_transporter-like_ATP-bd"/>
</dbReference>
<feature type="transmembrane region" description="Helical" evidence="11">
    <location>
        <begin position="307"/>
        <end position="325"/>
    </location>
</feature>
<keyword evidence="2" id="KW-0813">Transport</keyword>
<evidence type="ECO:0000256" key="4">
    <source>
        <dbReference type="ARBA" id="ARBA00022692"/>
    </source>
</evidence>
<dbReference type="Gene3D" id="1.20.1560.10">
    <property type="entry name" value="ABC transporter type 1, transmembrane domain"/>
    <property type="match status" value="1"/>
</dbReference>
<dbReference type="GO" id="GO:0140359">
    <property type="term" value="F:ABC-type transporter activity"/>
    <property type="evidence" value="ECO:0007669"/>
    <property type="project" value="InterPro"/>
</dbReference>
<keyword evidence="5" id="KW-0547">Nucleotide-binding</keyword>
<protein>
    <submittedName>
        <fullName evidence="15">ATP-binding cassette subfamily B protein</fullName>
    </submittedName>
</protein>
<feature type="domain" description="ABC transporter" evidence="12">
    <location>
        <begin position="507"/>
        <end position="743"/>
    </location>
</feature>
<evidence type="ECO:0000259" key="13">
    <source>
        <dbReference type="PROSITE" id="PS50929"/>
    </source>
</evidence>
<keyword evidence="10" id="KW-0080">Bacteriocin transport</keyword>
<dbReference type="Gene3D" id="3.40.50.300">
    <property type="entry name" value="P-loop containing nucleotide triphosphate hydrolases"/>
    <property type="match status" value="1"/>
</dbReference>